<accession>A0A645J9K5</accession>
<reference evidence="1" key="1">
    <citation type="submission" date="2019-08" db="EMBL/GenBank/DDBJ databases">
        <authorList>
            <person name="Kucharzyk K."/>
            <person name="Murdoch R.W."/>
            <person name="Higgins S."/>
            <person name="Loffler F."/>
        </authorList>
    </citation>
    <scope>NUCLEOTIDE SEQUENCE</scope>
</reference>
<sequence>MRRQAPGNRLETIDEEHVPEQMSNGAFPFRIAIDQICRPSDNSGTRNGYVRLGSPGSYLIERKKGRSSRLFALQKVDAAFRFIERRNRKPVLAPSKESLKRICQRLRTGKRIGDHSHIRV</sequence>
<dbReference type="EMBL" id="VSSQ01134938">
    <property type="protein sequence ID" value="MPN60106.1"/>
    <property type="molecule type" value="Genomic_DNA"/>
</dbReference>
<protein>
    <submittedName>
        <fullName evidence="1">Uncharacterized protein</fullName>
    </submittedName>
</protein>
<name>A0A645J9K5_9ZZZZ</name>
<dbReference type="AlphaFoldDB" id="A0A645J9K5"/>
<comment type="caution">
    <text evidence="1">The sequence shown here is derived from an EMBL/GenBank/DDBJ whole genome shotgun (WGS) entry which is preliminary data.</text>
</comment>
<proteinExistence type="predicted"/>
<gene>
    <name evidence="1" type="ORF">SDC9_207831</name>
</gene>
<evidence type="ECO:0000313" key="1">
    <source>
        <dbReference type="EMBL" id="MPN60106.1"/>
    </source>
</evidence>
<organism evidence="1">
    <name type="scientific">bioreactor metagenome</name>
    <dbReference type="NCBI Taxonomy" id="1076179"/>
    <lineage>
        <taxon>unclassified sequences</taxon>
        <taxon>metagenomes</taxon>
        <taxon>ecological metagenomes</taxon>
    </lineage>
</organism>